<comment type="caution">
    <text evidence="4">The sequence shown here is derived from an EMBL/GenBank/DDBJ whole genome shotgun (WGS) entry which is preliminary data.</text>
</comment>
<proteinExistence type="inferred from homology"/>
<protein>
    <recommendedName>
        <fullName evidence="5">Demethylmenaquinone methyltransferase</fullName>
    </recommendedName>
</protein>
<dbReference type="InterPro" id="IPR023576">
    <property type="entry name" value="UbiE/COQ5_MeTrFase_CS"/>
</dbReference>
<evidence type="ECO:0008006" key="5">
    <source>
        <dbReference type="Google" id="ProtNLM"/>
    </source>
</evidence>
<evidence type="ECO:0000256" key="3">
    <source>
        <dbReference type="ARBA" id="ARBA00022691"/>
    </source>
</evidence>
<dbReference type="PROSITE" id="PS51608">
    <property type="entry name" value="SAM_MT_UBIE"/>
    <property type="match status" value="1"/>
</dbReference>
<gene>
    <name evidence="4" type="ORF">LCGC14_1075580</name>
</gene>
<dbReference type="AlphaFoldDB" id="A0A0F9MGQ4"/>
<dbReference type="SUPFAM" id="SSF53335">
    <property type="entry name" value="S-adenosyl-L-methionine-dependent methyltransferases"/>
    <property type="match status" value="1"/>
</dbReference>
<dbReference type="InterPro" id="IPR004033">
    <property type="entry name" value="UbiE/COQ5_MeTrFase"/>
</dbReference>
<sequence>MRKGIQKIFSEAAETYELINHVLTLGFDILWRKKAAREAVRAKGFLWLDVCSGTGEMALYLSRLAGEKVKVVSADFCHQMIAKAREKRIIPNLSFILAESGQLPFADRTFNLVTISFATRNIYPNKRELVAHLKEFHRVLKPGGHFVNLETSQPSIRIIQKFFHLYIKLTVKQLGFLLSGSKSAYRYLAYTIPRFFPPEEFSSILREAGFARITHRSLFLGVSAIHTAIK</sequence>
<dbReference type="Pfam" id="PF01209">
    <property type="entry name" value="Ubie_methyltran"/>
    <property type="match status" value="1"/>
</dbReference>
<accession>A0A0F9MGQ4</accession>
<keyword evidence="3" id="KW-0949">S-adenosyl-L-methionine</keyword>
<evidence type="ECO:0000313" key="4">
    <source>
        <dbReference type="EMBL" id="KKN06600.1"/>
    </source>
</evidence>
<keyword evidence="1" id="KW-0489">Methyltransferase</keyword>
<dbReference type="CDD" id="cd02440">
    <property type="entry name" value="AdoMet_MTases"/>
    <property type="match status" value="1"/>
</dbReference>
<dbReference type="Gene3D" id="3.40.50.150">
    <property type="entry name" value="Vaccinia Virus protein VP39"/>
    <property type="match status" value="1"/>
</dbReference>
<dbReference type="PROSITE" id="PS01184">
    <property type="entry name" value="UBIE_2"/>
    <property type="match status" value="1"/>
</dbReference>
<dbReference type="NCBIfam" id="TIGR01934">
    <property type="entry name" value="MenG_MenH_UbiE"/>
    <property type="match status" value="1"/>
</dbReference>
<reference evidence="4" key="1">
    <citation type="journal article" date="2015" name="Nature">
        <title>Complex archaea that bridge the gap between prokaryotes and eukaryotes.</title>
        <authorList>
            <person name="Spang A."/>
            <person name="Saw J.H."/>
            <person name="Jorgensen S.L."/>
            <person name="Zaremba-Niedzwiedzka K."/>
            <person name="Martijn J."/>
            <person name="Lind A.E."/>
            <person name="van Eijk R."/>
            <person name="Schleper C."/>
            <person name="Guy L."/>
            <person name="Ettema T.J."/>
        </authorList>
    </citation>
    <scope>NUCLEOTIDE SEQUENCE</scope>
</reference>
<dbReference type="HAMAP" id="MF_01813">
    <property type="entry name" value="MenG_UbiE_methyltr"/>
    <property type="match status" value="1"/>
</dbReference>
<name>A0A0F9MGQ4_9ZZZZ</name>
<dbReference type="GO" id="GO:0008168">
    <property type="term" value="F:methyltransferase activity"/>
    <property type="evidence" value="ECO:0007669"/>
    <property type="project" value="UniProtKB-KW"/>
</dbReference>
<dbReference type="GO" id="GO:0032259">
    <property type="term" value="P:methylation"/>
    <property type="evidence" value="ECO:0007669"/>
    <property type="project" value="UniProtKB-KW"/>
</dbReference>
<organism evidence="4">
    <name type="scientific">marine sediment metagenome</name>
    <dbReference type="NCBI Taxonomy" id="412755"/>
    <lineage>
        <taxon>unclassified sequences</taxon>
        <taxon>metagenomes</taxon>
        <taxon>ecological metagenomes</taxon>
    </lineage>
</organism>
<keyword evidence="2" id="KW-0808">Transferase</keyword>
<dbReference type="PANTHER" id="PTHR43591:SF24">
    <property type="entry name" value="2-METHOXY-6-POLYPRENYL-1,4-BENZOQUINOL METHYLASE, MITOCHONDRIAL"/>
    <property type="match status" value="1"/>
</dbReference>
<dbReference type="PANTHER" id="PTHR43591">
    <property type="entry name" value="METHYLTRANSFERASE"/>
    <property type="match status" value="1"/>
</dbReference>
<dbReference type="InterPro" id="IPR029063">
    <property type="entry name" value="SAM-dependent_MTases_sf"/>
</dbReference>
<evidence type="ECO:0000256" key="2">
    <source>
        <dbReference type="ARBA" id="ARBA00022679"/>
    </source>
</evidence>
<dbReference type="GO" id="GO:0042181">
    <property type="term" value="P:ketone biosynthetic process"/>
    <property type="evidence" value="ECO:0007669"/>
    <property type="project" value="UniProtKB-ARBA"/>
</dbReference>
<dbReference type="EMBL" id="LAZR01004671">
    <property type="protein sequence ID" value="KKN06600.1"/>
    <property type="molecule type" value="Genomic_DNA"/>
</dbReference>
<evidence type="ECO:0000256" key="1">
    <source>
        <dbReference type="ARBA" id="ARBA00022603"/>
    </source>
</evidence>